<feature type="non-terminal residue" evidence="1">
    <location>
        <position position="1"/>
    </location>
</feature>
<name>A0A382RNV7_9ZZZZ</name>
<reference evidence="1" key="1">
    <citation type="submission" date="2018-05" db="EMBL/GenBank/DDBJ databases">
        <authorList>
            <person name="Lanie J.A."/>
            <person name="Ng W.-L."/>
            <person name="Kazmierczak K.M."/>
            <person name="Andrzejewski T.M."/>
            <person name="Davidsen T.M."/>
            <person name="Wayne K.J."/>
            <person name="Tettelin H."/>
            <person name="Glass J.I."/>
            <person name="Rusch D."/>
            <person name="Podicherti R."/>
            <person name="Tsui H.-C.T."/>
            <person name="Winkler M.E."/>
        </authorList>
    </citation>
    <scope>NUCLEOTIDE SEQUENCE</scope>
</reference>
<accession>A0A382RNV7</accession>
<dbReference type="EMBL" id="UINC01123125">
    <property type="protein sequence ID" value="SVC99384.1"/>
    <property type="molecule type" value="Genomic_DNA"/>
</dbReference>
<evidence type="ECO:0000313" key="1">
    <source>
        <dbReference type="EMBL" id="SVC99384.1"/>
    </source>
</evidence>
<sequence length="30" mass="3122">DLVAFLSSTRIGLMTGSCVVIDGGQSYSMI</sequence>
<protein>
    <recommendedName>
        <fullName evidence="2">SDR family oxidoreductase</fullName>
    </recommendedName>
</protein>
<evidence type="ECO:0008006" key="2">
    <source>
        <dbReference type="Google" id="ProtNLM"/>
    </source>
</evidence>
<organism evidence="1">
    <name type="scientific">marine metagenome</name>
    <dbReference type="NCBI Taxonomy" id="408172"/>
    <lineage>
        <taxon>unclassified sequences</taxon>
        <taxon>metagenomes</taxon>
        <taxon>ecological metagenomes</taxon>
    </lineage>
</organism>
<dbReference type="AlphaFoldDB" id="A0A382RNV7"/>
<gene>
    <name evidence="1" type="ORF">METZ01_LOCUS352238</name>
</gene>
<proteinExistence type="predicted"/>